<feature type="signal peptide" evidence="1">
    <location>
        <begin position="1"/>
        <end position="27"/>
    </location>
</feature>
<evidence type="ECO:0000313" key="3">
    <source>
        <dbReference type="Proteomes" id="UP000831796"/>
    </source>
</evidence>
<organism evidence="2 3">
    <name type="scientific">Hymenobacter cellulosilyticus</name>
    <dbReference type="NCBI Taxonomy" id="2932248"/>
    <lineage>
        <taxon>Bacteria</taxon>
        <taxon>Pseudomonadati</taxon>
        <taxon>Bacteroidota</taxon>
        <taxon>Cytophagia</taxon>
        <taxon>Cytophagales</taxon>
        <taxon>Hymenobacteraceae</taxon>
        <taxon>Hymenobacter</taxon>
    </lineage>
</organism>
<dbReference type="AlphaFoldDB" id="A0A8T9Q5M2"/>
<keyword evidence="1" id="KW-0732">Signal</keyword>
<dbReference type="Proteomes" id="UP000831796">
    <property type="component" value="Chromosome"/>
</dbReference>
<gene>
    <name evidence="2" type="ORF">MUN79_20710</name>
</gene>
<evidence type="ECO:0000313" key="2">
    <source>
        <dbReference type="EMBL" id="UOQ71070.1"/>
    </source>
</evidence>
<sequence>MPFSFSFATRLGGILAVSLLAAPSASAQLTEIPAQRLGLVPLPREVKAYTATYALPQKVSIYAVGKDGGMWPVC</sequence>
<dbReference type="KEGG" id="hcu:MUN79_20710"/>
<keyword evidence="3" id="KW-1185">Reference proteome</keyword>
<feature type="chain" id="PRO_5035884737" description="Xylanase" evidence="1">
    <location>
        <begin position="28"/>
        <end position="74"/>
    </location>
</feature>
<dbReference type="RefSeq" id="WP_244674482.1">
    <property type="nucleotide sequence ID" value="NZ_CP095046.1"/>
</dbReference>
<proteinExistence type="predicted"/>
<evidence type="ECO:0008006" key="4">
    <source>
        <dbReference type="Google" id="ProtNLM"/>
    </source>
</evidence>
<accession>A0A8T9Q5M2</accession>
<dbReference type="EMBL" id="CP095046">
    <property type="protein sequence ID" value="UOQ71070.1"/>
    <property type="molecule type" value="Genomic_DNA"/>
</dbReference>
<name>A0A8T9Q5M2_9BACT</name>
<protein>
    <recommendedName>
        <fullName evidence="4">Xylanase</fullName>
    </recommendedName>
</protein>
<evidence type="ECO:0000256" key="1">
    <source>
        <dbReference type="SAM" id="SignalP"/>
    </source>
</evidence>
<reference evidence="2" key="1">
    <citation type="submission" date="2022-04" db="EMBL/GenBank/DDBJ databases">
        <title>Hymenobacter sp. isolated from the air.</title>
        <authorList>
            <person name="Won M."/>
            <person name="Lee C.-M."/>
            <person name="Woen H.-Y."/>
            <person name="Kwon S.-W."/>
        </authorList>
    </citation>
    <scope>NUCLEOTIDE SEQUENCE</scope>
    <source>
        <strain evidence="2">5116S-3</strain>
    </source>
</reference>